<keyword evidence="5 6" id="KW-0342">GTP-binding</keyword>
<keyword evidence="8" id="KW-1133">Transmembrane helix</keyword>
<comment type="caution">
    <text evidence="9">The sequence shown here is derived from an EMBL/GenBank/DDBJ whole genome shotgun (WGS) entry which is preliminary data.</text>
</comment>
<dbReference type="InterPro" id="IPR024156">
    <property type="entry name" value="Small_GTPase_ARF"/>
</dbReference>
<dbReference type="OrthoDB" id="9948461at2759"/>
<keyword evidence="3 6" id="KW-0547">Nucleotide-binding</keyword>
<feature type="transmembrane region" description="Helical" evidence="8">
    <location>
        <begin position="79"/>
        <end position="100"/>
    </location>
</feature>
<dbReference type="Pfam" id="PF00025">
    <property type="entry name" value="Arf"/>
    <property type="match status" value="1"/>
</dbReference>
<comment type="similarity">
    <text evidence="1">Belongs to the small GTPase superfamily. Arf family.</text>
</comment>
<dbReference type="InterPro" id="IPR027417">
    <property type="entry name" value="P-loop_NTPase"/>
</dbReference>
<dbReference type="SUPFAM" id="SSF52540">
    <property type="entry name" value="P-loop containing nucleoside triphosphate hydrolases"/>
    <property type="match status" value="1"/>
</dbReference>
<feature type="binding site" evidence="6">
    <location>
        <position position="32"/>
    </location>
    <ligand>
        <name>GTP</name>
        <dbReference type="ChEBI" id="CHEBI:37565"/>
    </ligand>
</feature>
<dbReference type="Gramene" id="TVU13980">
    <property type="protein sequence ID" value="TVU13980"/>
    <property type="gene ID" value="EJB05_37420"/>
</dbReference>
<evidence type="ECO:0000256" key="8">
    <source>
        <dbReference type="SAM" id="Phobius"/>
    </source>
</evidence>
<proteinExistence type="inferred from homology"/>
<evidence type="ECO:0000256" key="4">
    <source>
        <dbReference type="ARBA" id="ARBA00022892"/>
    </source>
</evidence>
<evidence type="ECO:0000313" key="9">
    <source>
        <dbReference type="EMBL" id="TVU13980.1"/>
    </source>
</evidence>
<evidence type="ECO:0000256" key="3">
    <source>
        <dbReference type="ARBA" id="ARBA00022741"/>
    </source>
</evidence>
<organism evidence="9 10">
    <name type="scientific">Eragrostis curvula</name>
    <name type="common">weeping love grass</name>
    <dbReference type="NCBI Taxonomy" id="38414"/>
    <lineage>
        <taxon>Eukaryota</taxon>
        <taxon>Viridiplantae</taxon>
        <taxon>Streptophyta</taxon>
        <taxon>Embryophyta</taxon>
        <taxon>Tracheophyta</taxon>
        <taxon>Spermatophyta</taxon>
        <taxon>Magnoliopsida</taxon>
        <taxon>Liliopsida</taxon>
        <taxon>Poales</taxon>
        <taxon>Poaceae</taxon>
        <taxon>PACMAD clade</taxon>
        <taxon>Chloridoideae</taxon>
        <taxon>Eragrostideae</taxon>
        <taxon>Eragrostidinae</taxon>
        <taxon>Eragrostis</taxon>
    </lineage>
</organism>
<dbReference type="Gene3D" id="3.40.50.300">
    <property type="entry name" value="P-loop containing nucleotide triphosphate hydrolases"/>
    <property type="match status" value="1"/>
</dbReference>
<reference evidence="9 10" key="1">
    <citation type="journal article" date="2019" name="Sci. Rep.">
        <title>A high-quality genome of Eragrostis curvula grass provides insights into Poaceae evolution and supports new strategies to enhance forage quality.</title>
        <authorList>
            <person name="Carballo J."/>
            <person name="Santos B.A.C.M."/>
            <person name="Zappacosta D."/>
            <person name="Garbus I."/>
            <person name="Selva J.P."/>
            <person name="Gallo C.A."/>
            <person name="Diaz A."/>
            <person name="Albertini E."/>
            <person name="Caccamo M."/>
            <person name="Echenique V."/>
        </authorList>
    </citation>
    <scope>NUCLEOTIDE SEQUENCE [LARGE SCALE GENOMIC DNA]</scope>
    <source>
        <strain evidence="10">cv. Victoria</strain>
        <tissue evidence="9">Leaf</tissue>
    </source>
</reference>
<evidence type="ECO:0000256" key="5">
    <source>
        <dbReference type="ARBA" id="ARBA00023134"/>
    </source>
</evidence>
<protein>
    <submittedName>
        <fullName evidence="9">Uncharacterized protein</fullName>
    </submittedName>
</protein>
<evidence type="ECO:0000256" key="2">
    <source>
        <dbReference type="ARBA" id="ARBA00022707"/>
    </source>
</evidence>
<keyword evidence="2" id="KW-0519">Myristate</keyword>
<keyword evidence="8" id="KW-0812">Transmembrane</keyword>
<keyword evidence="4" id="KW-0931">ER-Golgi transport</keyword>
<dbReference type="AlphaFoldDB" id="A0A5J9TRI5"/>
<dbReference type="Proteomes" id="UP000324897">
    <property type="component" value="Unassembled WGS sequence"/>
</dbReference>
<keyword evidence="7" id="KW-0460">Magnesium</keyword>
<evidence type="ECO:0000256" key="1">
    <source>
        <dbReference type="ARBA" id="ARBA00010290"/>
    </source>
</evidence>
<keyword evidence="4" id="KW-0813">Transport</keyword>
<gene>
    <name evidence="9" type="ORF">EJB05_37420</name>
</gene>
<feature type="binding site" evidence="7">
    <location>
        <position position="10"/>
    </location>
    <ligand>
        <name>Mg(2+)</name>
        <dbReference type="ChEBI" id="CHEBI:18420"/>
    </ligand>
</feature>
<dbReference type="GO" id="GO:0046872">
    <property type="term" value="F:metal ion binding"/>
    <property type="evidence" value="ECO:0007669"/>
    <property type="project" value="UniProtKB-KW"/>
</dbReference>
<dbReference type="PANTHER" id="PTHR11711">
    <property type="entry name" value="ADP RIBOSYLATION FACTOR-RELATED"/>
    <property type="match status" value="1"/>
</dbReference>
<dbReference type="GO" id="GO:0016192">
    <property type="term" value="P:vesicle-mediated transport"/>
    <property type="evidence" value="ECO:0007669"/>
    <property type="project" value="UniProtKB-KW"/>
</dbReference>
<keyword evidence="2" id="KW-0449">Lipoprotein</keyword>
<dbReference type="InterPro" id="IPR006689">
    <property type="entry name" value="Small_GTPase_ARF/SAR"/>
</dbReference>
<sequence length="151" mass="16984">MGEVVSTIPTIRFNVETVQYNNIKFQVWDLSGQTSIRNGSTFVIVLTIDELKLSSLTEIYVHPPVAWYNSDLLMQTPGAMVLLMGALGGDCMLSLVIPMVSNQRPLYMQKEEMGRNDKLRRAKGMARVFPSRLMSEANIKEEFDKPSADPL</sequence>
<keyword evidence="7" id="KW-0479">Metal-binding</keyword>
<evidence type="ECO:0000256" key="6">
    <source>
        <dbReference type="PIRSR" id="PIRSR606689-1"/>
    </source>
</evidence>
<keyword evidence="10" id="KW-1185">Reference proteome</keyword>
<evidence type="ECO:0000313" key="10">
    <source>
        <dbReference type="Proteomes" id="UP000324897"/>
    </source>
</evidence>
<dbReference type="GO" id="GO:0003924">
    <property type="term" value="F:GTPase activity"/>
    <property type="evidence" value="ECO:0007669"/>
    <property type="project" value="InterPro"/>
</dbReference>
<name>A0A5J9TRI5_9POAL</name>
<evidence type="ECO:0000256" key="7">
    <source>
        <dbReference type="PIRSR" id="PIRSR606689-2"/>
    </source>
</evidence>
<accession>A0A5J9TRI5</accession>
<dbReference type="EMBL" id="RWGY01000031">
    <property type="protein sequence ID" value="TVU13980.1"/>
    <property type="molecule type" value="Genomic_DNA"/>
</dbReference>
<keyword evidence="8" id="KW-0472">Membrane</keyword>
<dbReference type="GO" id="GO:0005525">
    <property type="term" value="F:GTP binding"/>
    <property type="evidence" value="ECO:0007669"/>
    <property type="project" value="UniProtKB-KW"/>
</dbReference>